<feature type="region of interest" description="Disordered" evidence="12">
    <location>
        <begin position="1810"/>
        <end position="1829"/>
    </location>
</feature>
<dbReference type="GO" id="GO:0003950">
    <property type="term" value="F:NAD+ poly-ADP-ribosyltransferase activity"/>
    <property type="evidence" value="ECO:0007669"/>
    <property type="project" value="UniProtKB-UniRule"/>
</dbReference>
<dbReference type="InterPro" id="IPR036930">
    <property type="entry name" value="WGR_dom_sf"/>
</dbReference>
<protein>
    <recommendedName>
        <fullName evidence="10">Poly [ADP-ribose] polymerase</fullName>
        <shortName evidence="10">PARP</shortName>
        <ecNumber evidence="10">2.4.2.-</ecNumber>
    </recommendedName>
</protein>
<keyword evidence="17" id="KW-1185">Reference proteome</keyword>
<keyword evidence="4" id="KW-0548">Nucleotidyltransferase</keyword>
<dbReference type="InterPro" id="IPR012317">
    <property type="entry name" value="Poly(ADP-ribose)pol_cat_dom"/>
</dbReference>
<evidence type="ECO:0000256" key="4">
    <source>
        <dbReference type="ARBA" id="ARBA00022695"/>
    </source>
</evidence>
<dbReference type="Pfam" id="PF00644">
    <property type="entry name" value="PARP"/>
    <property type="match status" value="1"/>
</dbReference>
<dbReference type="SUPFAM" id="SSF56399">
    <property type="entry name" value="ADP-ribosylation"/>
    <property type="match status" value="1"/>
</dbReference>
<feature type="compositionally biased region" description="Acidic residues" evidence="12">
    <location>
        <begin position="1784"/>
        <end position="1797"/>
    </location>
</feature>
<dbReference type="PANTHER" id="PTHR24198:SF165">
    <property type="entry name" value="ANKYRIN REPEAT-CONTAINING PROTEIN-RELATED"/>
    <property type="match status" value="1"/>
</dbReference>
<evidence type="ECO:0000256" key="10">
    <source>
        <dbReference type="RuleBase" id="RU362114"/>
    </source>
</evidence>
<feature type="repeat" description="ANK" evidence="9">
    <location>
        <begin position="506"/>
        <end position="538"/>
    </location>
</feature>
<feature type="region of interest" description="Disordered" evidence="12">
    <location>
        <begin position="2020"/>
        <end position="2044"/>
    </location>
</feature>
<dbReference type="Proteomes" id="UP001201812">
    <property type="component" value="Unassembled WGS sequence"/>
</dbReference>
<evidence type="ECO:0000259" key="14">
    <source>
        <dbReference type="PROSITE" id="PS51060"/>
    </source>
</evidence>
<evidence type="ECO:0000313" key="17">
    <source>
        <dbReference type="Proteomes" id="UP001201812"/>
    </source>
</evidence>
<dbReference type="CDD" id="cd07997">
    <property type="entry name" value="WGR_PARP"/>
    <property type="match status" value="1"/>
</dbReference>
<keyword evidence="8" id="KW-0539">Nucleus</keyword>
<feature type="domain" description="PARP catalytic" evidence="13">
    <location>
        <begin position="2338"/>
        <end position="2577"/>
    </location>
</feature>
<keyword evidence="3 10" id="KW-0808">Transferase</keyword>
<dbReference type="InterPro" id="IPR008893">
    <property type="entry name" value="WGR_domain"/>
</dbReference>
<dbReference type="GO" id="GO:0016779">
    <property type="term" value="F:nucleotidyltransferase activity"/>
    <property type="evidence" value="ECO:0007669"/>
    <property type="project" value="UniProtKB-KW"/>
</dbReference>
<dbReference type="PROSITE" id="PS51059">
    <property type="entry name" value="PARP_CATALYTIC"/>
    <property type="match status" value="1"/>
</dbReference>
<evidence type="ECO:0000256" key="6">
    <source>
        <dbReference type="ARBA" id="ARBA00023027"/>
    </source>
</evidence>
<evidence type="ECO:0000256" key="3">
    <source>
        <dbReference type="ARBA" id="ARBA00022679"/>
    </source>
</evidence>
<feature type="domain" description="WGR" evidence="15">
    <location>
        <begin position="2043"/>
        <end position="2148"/>
    </location>
</feature>
<evidence type="ECO:0000259" key="15">
    <source>
        <dbReference type="PROSITE" id="PS51977"/>
    </source>
</evidence>
<dbReference type="SUPFAM" id="SSF48403">
    <property type="entry name" value="Ankyrin repeat"/>
    <property type="match status" value="4"/>
</dbReference>
<evidence type="ECO:0000256" key="11">
    <source>
        <dbReference type="SAM" id="Coils"/>
    </source>
</evidence>
<feature type="repeat" description="ANK" evidence="9">
    <location>
        <begin position="619"/>
        <end position="643"/>
    </location>
</feature>
<gene>
    <name evidence="16" type="ORF">DdX_15268</name>
</gene>
<dbReference type="GO" id="GO:0005634">
    <property type="term" value="C:nucleus"/>
    <property type="evidence" value="ECO:0007669"/>
    <property type="project" value="UniProtKB-SubCell"/>
</dbReference>
<feature type="compositionally biased region" description="Basic residues" evidence="12">
    <location>
        <begin position="53"/>
        <end position="62"/>
    </location>
</feature>
<sequence>MKPRKPQGKGAIKGRRNAKPPTIFQADAPSKTRAITSTSKSTNDPKKPELVISKKRSQKKISSRPTKSDDQTSKVKTAPKGQNIASDRNSTRRSNRATKKPILFSAPAIHPIASSKIKSEKSKVKSKSLKNEPKSQTSAPNRKRKLSDGENEEPARGKTAKTKKEAAKNTKNVRKEKVKKIKNDRLTQRPHIPYYGENPFIFGKDNEKECQRFVSTTASARLVFRYVRQNAIEKLKKLVADKRRFPRSGLEGRYCYADPTTVEIIAALKEDRALYKTLIDLKKQLNQEQGREPRPSYEPCLLQKGGTGQANFHMLGHRTAQLEMTRGGREGNNALINYESRTGLDNYSEILNLLLQRNISFEMLEHMSSYESGGSVFSIYSAHQHIYEAVRMGNRKLAGRLAESNTYTFNQLHTRTLLNDKEELPKFMPVSVVKMAIDNRKIMPLHTAAINPNTDYLKALMSVEPNYNQPDMDNWYTIHYAAVCEGPGPLQHLLSLEASILLATKKKETPLHCAIRAGRLENVKLLLAELHEISERTRQATGQNETDDEGGDVEVAAPNKKPKKPPSDLITAQLSARNAEGFAPLHLAVKWGRHDIVEYLLTQKHTSLDVDIPTATNIKKLTPLMMACQTGDLEMAELLINTGNAFIDAVDRLKRTPLIHAAMNGQTHLVAMLLRKGASVSSKPDSSGNTAAHYAGWLDVLKLLAQADRDVLKATNSWQLAPLAVAYLKGHIGIVEFLLDGQYSADVDVNAVDNDGCNLLMALIKNQSQFSPPFISSKTFHTQLKYLVDKGAKASNADSFMSNALHYFANFHCKLKSDEPIDDRNQAVQENVKHENDERMTKEEYINCVKLLFDAGADKDAKNADGLTAADIALRTGNLILLEFLYENSTQSLLAQWKTSSGDSNTNVLHYLVDIPFEVFNKRDVWSSLNFCPAFSQYDIKSFITNKIRPNVTDDQIRIWLKERDGDGRTPLVKLCTSIANFSFSTPGQYHYFDKNTPEGRKEYDRQQNANMIETLMAEKFLSYCCDLTRLFVSFYPEGLLPLKEVKTDAEGKLSSIPKSAFEIALNGKAIDDFKSQQSVHKFTCCNKEYELRNPLLFAIVEEVKKTNISLLEQLLMSRDSMDRTPLLYCVHPSVTLQQKKETANFLLSIAQDLPICKEFCAATTKKVNDTSALLLCIEGNLIDVCKNLIETYRNTSNTAVNNVHESQANPIHLHCDAEGKNAFRYLLNIEQPETIFQNLEYFKQLGVPFVADKCGRFPLHYAVDKLRDMDSVDVRLDTIEWLIDNGDKIDGVDVMGRTPLHYAFIPIDDSATHTPKISNAIEPIALVSLLIEAMPKSSLHQRDKFGNTALHYAAKRGANICIVTLLRHGFDVNEKNLVKNTPLALAVLAKHESVALTLIQAKADITAKIFSESDILLKDTLLHFDEKSKWTWIPLRAEYPKPFESNVASFIVENGWQGIIYVVFDLLGKTSTTLLELICGGIERRKHNMVQSLLKMLKEMRTRSAQKSTKPVLNGPTNSDSLESEKAKEVFPLLAKHFKHNNKSGHIGFGNPFGTTSNADHIPDAQKTIMRMLFEDGHIPWLDADGNGTSRCAEIFSEHGGFSGLAELRKLDAEFNESSNWNRMAKSESTKRMVANFIELWNEKGHKSLNEAVKAWLKTATEEWGIDLSKELFEFEEPAFDGMEEAKPAKPVPKKQNVTPLIRAVQKREPTLVKWLIEDMKVDINVQDEQGRNPLMYALMANDEKIVAILFGCDEDTSSGSSSSNPLDGIIAGSSLVNATGEPEPENEESQNEDEDIIRENEVVEDIVQDNDDHETNSQESDGSDNVPRKMFLPSLFPSARPFQFGQFPNTGIFGSSGFGQLPTTSQMPSHSDLNRDFTLSLKRCINLNQTDNAGRSIFHYMVLPNGWENTRLLSAVFGSMTTYKERSNLVLGKILMGNDASGKNSLNLTLELKQYRMRAAMDAIVMAGGEIKKVDKSLFGSKHSPASIAQINFTQDCAVEQCPYNLVEDSRKFFEQTNSKENENGRVEISRPNKNSGYGQTGDIVKEEGTGRLYKVLLNITDLQYGLTGFHNFYRMELIQRRGTEFYILFTNWGRIGDSDGQFQRTPFSKLADAQKEFHSVFKQKSGNDWVEFGQTGQFEEKPGKYRLIPVDEGGQKEISELDLKLKFWKSDQDLKKMSNDEEREFYRVIKDVSNVERMQRKNRTICSYSRVLTPFGKLSRDSILKAKNILDEITNLCLEKDNIRKESEKDTSTEKDNSKKEETTRRILAIYNQQAQLSNKFYACMPLGGYESCSLPIIDSVEIAKNFNKIIEQMLEFEVAGQILTAAAYQQKNVDPFRYISAAVETRLQLMDSTSTESQSILQYIHNSSPNIKVRGIFTVESRHATEMFNSSGAKLHNHKYLWHGTKPENMLSIFKAGLRITPPSAIQCGQAFGEGIYFADTFAKSSSYSTHSADGFKYMFICEVALGNEYYGDDQSKENHWDQNKVVEKFFSDDTKNTLKIFGRQRPNPQFDKTMNTGVVMPLGKLINDRTVVTDEVKFEAQMNYNEYIVKDQKNALARYLKELEEQKEFAIRQLEVLESRKLAVDVVGGMVDDNLTLLINRVKVIEEVTQRCAAVDTRHLVKEQEKRNRSIEGQLLRR</sequence>
<evidence type="ECO:0000256" key="12">
    <source>
        <dbReference type="SAM" id="MobiDB-lite"/>
    </source>
</evidence>
<keyword evidence="11" id="KW-0175">Coiled coil</keyword>
<dbReference type="PROSITE" id="PS50297">
    <property type="entry name" value="ANK_REP_REGION"/>
    <property type="match status" value="4"/>
</dbReference>
<dbReference type="SUPFAM" id="SSF47587">
    <property type="entry name" value="Domain of poly(ADP-ribose) polymerase"/>
    <property type="match status" value="1"/>
</dbReference>
<comment type="subcellular location">
    <subcellularLocation>
        <location evidence="1">Nucleus</location>
    </subcellularLocation>
</comment>
<evidence type="ECO:0000256" key="7">
    <source>
        <dbReference type="ARBA" id="ARBA00023043"/>
    </source>
</evidence>
<dbReference type="PROSITE" id="PS51060">
    <property type="entry name" value="PARP_ALPHA_HD"/>
    <property type="match status" value="1"/>
</dbReference>
<dbReference type="SMART" id="SM00773">
    <property type="entry name" value="WGR"/>
    <property type="match status" value="1"/>
</dbReference>
<keyword evidence="6 10" id="KW-0520">NAD</keyword>
<dbReference type="PROSITE" id="PS50088">
    <property type="entry name" value="ANK_REPEAT"/>
    <property type="match status" value="5"/>
</dbReference>
<accession>A0AAD4MRT8</accession>
<feature type="compositionally biased region" description="Basic and acidic residues" evidence="12">
    <location>
        <begin position="2020"/>
        <end position="2033"/>
    </location>
</feature>
<feature type="repeat" description="ANK" evidence="9">
    <location>
        <begin position="653"/>
        <end position="685"/>
    </location>
</feature>
<dbReference type="PROSITE" id="PS51977">
    <property type="entry name" value="WGR"/>
    <property type="match status" value="1"/>
</dbReference>
<feature type="compositionally biased region" description="Polar residues" evidence="12">
    <location>
        <begin position="33"/>
        <end position="42"/>
    </location>
</feature>
<feature type="compositionally biased region" description="Basic residues" evidence="12">
    <location>
        <begin position="1"/>
        <end position="18"/>
    </location>
</feature>
<dbReference type="InterPro" id="IPR002110">
    <property type="entry name" value="Ankyrin_rpt"/>
</dbReference>
<keyword evidence="7 9" id="KW-0040">ANK repeat</keyword>
<dbReference type="PANTHER" id="PTHR24198">
    <property type="entry name" value="ANKYRIN REPEAT AND PROTEIN KINASE DOMAIN-CONTAINING PROTEIN"/>
    <property type="match status" value="1"/>
</dbReference>
<dbReference type="Gene3D" id="3.90.228.10">
    <property type="match status" value="1"/>
</dbReference>
<dbReference type="EC" id="2.4.2.-" evidence="10"/>
<evidence type="ECO:0000256" key="2">
    <source>
        <dbReference type="ARBA" id="ARBA00022676"/>
    </source>
</evidence>
<feature type="region of interest" description="Disordered" evidence="12">
    <location>
        <begin position="1"/>
        <end position="177"/>
    </location>
</feature>
<dbReference type="SMART" id="SM00248">
    <property type="entry name" value="ANK"/>
    <property type="match status" value="20"/>
</dbReference>
<dbReference type="Gene3D" id="2.20.140.10">
    <property type="entry name" value="WGR domain"/>
    <property type="match status" value="1"/>
</dbReference>
<feature type="region of interest" description="Disordered" evidence="12">
    <location>
        <begin position="536"/>
        <end position="568"/>
    </location>
</feature>
<evidence type="ECO:0000313" key="16">
    <source>
        <dbReference type="EMBL" id="KAI1702840.1"/>
    </source>
</evidence>
<proteinExistence type="predicted"/>
<feature type="compositionally biased region" description="Basic and acidic residues" evidence="12">
    <location>
        <begin position="117"/>
        <end position="133"/>
    </location>
</feature>
<evidence type="ECO:0000256" key="8">
    <source>
        <dbReference type="ARBA" id="ARBA00023242"/>
    </source>
</evidence>
<name>A0AAD4MRT8_9BILA</name>
<feature type="region of interest" description="Disordered" evidence="12">
    <location>
        <begin position="1778"/>
        <end position="1797"/>
    </location>
</feature>
<evidence type="ECO:0000256" key="1">
    <source>
        <dbReference type="ARBA" id="ARBA00004123"/>
    </source>
</evidence>
<feature type="domain" description="PARP alpha-helical" evidence="14">
    <location>
        <begin position="2181"/>
        <end position="2328"/>
    </location>
</feature>
<dbReference type="Pfam" id="PF02877">
    <property type="entry name" value="PARP_reg"/>
    <property type="match status" value="1"/>
</dbReference>
<dbReference type="Gene3D" id="1.20.142.10">
    <property type="entry name" value="Poly(ADP-ribose) polymerase, regulatory domain"/>
    <property type="match status" value="1"/>
</dbReference>
<dbReference type="Gene3D" id="1.25.40.20">
    <property type="entry name" value="Ankyrin repeat-containing domain"/>
    <property type="match status" value="6"/>
</dbReference>
<dbReference type="InterPro" id="IPR036616">
    <property type="entry name" value="Poly(ADP-ribose)pol_reg_dom_sf"/>
</dbReference>
<dbReference type="SUPFAM" id="SSF142921">
    <property type="entry name" value="WGR domain-like"/>
    <property type="match status" value="1"/>
</dbReference>
<evidence type="ECO:0000256" key="5">
    <source>
        <dbReference type="ARBA" id="ARBA00022737"/>
    </source>
</evidence>
<comment type="caution">
    <text evidence="16">The sequence shown here is derived from an EMBL/GenBank/DDBJ whole genome shotgun (WGS) entry which is preliminary data.</text>
</comment>
<keyword evidence="5" id="KW-0677">Repeat</keyword>
<feature type="repeat" description="ANK" evidence="9">
    <location>
        <begin position="1346"/>
        <end position="1378"/>
    </location>
</feature>
<dbReference type="EMBL" id="JAKKPZ010000092">
    <property type="protein sequence ID" value="KAI1702840.1"/>
    <property type="molecule type" value="Genomic_DNA"/>
</dbReference>
<evidence type="ECO:0000259" key="13">
    <source>
        <dbReference type="PROSITE" id="PS51059"/>
    </source>
</evidence>
<organism evidence="16 17">
    <name type="scientific">Ditylenchus destructor</name>
    <dbReference type="NCBI Taxonomy" id="166010"/>
    <lineage>
        <taxon>Eukaryota</taxon>
        <taxon>Metazoa</taxon>
        <taxon>Ecdysozoa</taxon>
        <taxon>Nematoda</taxon>
        <taxon>Chromadorea</taxon>
        <taxon>Rhabditida</taxon>
        <taxon>Tylenchina</taxon>
        <taxon>Tylenchomorpha</taxon>
        <taxon>Sphaerularioidea</taxon>
        <taxon>Anguinidae</taxon>
        <taxon>Anguininae</taxon>
        <taxon>Ditylenchus</taxon>
    </lineage>
</organism>
<reference evidence="16" key="1">
    <citation type="submission" date="2022-01" db="EMBL/GenBank/DDBJ databases">
        <title>Genome Sequence Resource for Two Populations of Ditylenchus destructor, the Migratory Endoparasitic Phytonematode.</title>
        <authorList>
            <person name="Zhang H."/>
            <person name="Lin R."/>
            <person name="Xie B."/>
        </authorList>
    </citation>
    <scope>NUCLEOTIDE SEQUENCE</scope>
    <source>
        <strain evidence="16">BazhouSP</strain>
    </source>
</reference>
<keyword evidence="2 10" id="KW-0328">Glycosyltransferase</keyword>
<feature type="coiled-coil region" evidence="11">
    <location>
        <begin position="2554"/>
        <end position="2585"/>
    </location>
</feature>
<feature type="repeat" description="ANK" evidence="9">
    <location>
        <begin position="580"/>
        <end position="601"/>
    </location>
</feature>
<evidence type="ECO:0000256" key="9">
    <source>
        <dbReference type="PROSITE-ProRule" id="PRU00023"/>
    </source>
</evidence>
<dbReference type="Pfam" id="PF05406">
    <property type="entry name" value="WGR"/>
    <property type="match status" value="1"/>
</dbReference>
<dbReference type="InterPro" id="IPR004102">
    <property type="entry name" value="Poly(ADP-ribose)pol_reg_dom"/>
</dbReference>
<dbReference type="Pfam" id="PF12796">
    <property type="entry name" value="Ank_2"/>
    <property type="match status" value="4"/>
</dbReference>
<dbReference type="InterPro" id="IPR036770">
    <property type="entry name" value="Ankyrin_rpt-contain_sf"/>
</dbReference>